<evidence type="ECO:0000313" key="2">
    <source>
        <dbReference type="EMBL" id="GAA4571909.1"/>
    </source>
</evidence>
<dbReference type="EMBL" id="BAABGU010000017">
    <property type="protein sequence ID" value="GAA4571909.1"/>
    <property type="molecule type" value="Genomic_DNA"/>
</dbReference>
<evidence type="ECO:0000313" key="3">
    <source>
        <dbReference type="Proteomes" id="UP001500307"/>
    </source>
</evidence>
<reference evidence="3" key="1">
    <citation type="journal article" date="2019" name="Int. J. Syst. Evol. Microbiol.">
        <title>The Global Catalogue of Microorganisms (GCM) 10K type strain sequencing project: providing services to taxonomists for standard genome sequencing and annotation.</title>
        <authorList>
            <consortium name="The Broad Institute Genomics Platform"/>
            <consortium name="The Broad Institute Genome Sequencing Center for Infectious Disease"/>
            <person name="Wu L."/>
            <person name="Ma J."/>
        </authorList>
    </citation>
    <scope>NUCLEOTIDE SEQUENCE [LARGE SCALE GENOMIC DNA]</scope>
    <source>
        <strain evidence="3">JCM 3175</strain>
    </source>
</reference>
<proteinExistence type="predicted"/>
<organism evidence="2 3">
    <name type="scientific">Micromonospora coerulea</name>
    <dbReference type="NCBI Taxonomy" id="47856"/>
    <lineage>
        <taxon>Bacteria</taxon>
        <taxon>Bacillati</taxon>
        <taxon>Actinomycetota</taxon>
        <taxon>Actinomycetes</taxon>
        <taxon>Micromonosporales</taxon>
        <taxon>Micromonosporaceae</taxon>
        <taxon>Micromonospora</taxon>
    </lineage>
</organism>
<feature type="transmembrane region" description="Helical" evidence="1">
    <location>
        <begin position="70"/>
        <end position="89"/>
    </location>
</feature>
<keyword evidence="1" id="KW-0472">Membrane</keyword>
<sequence length="230" mass="25161">MLSESFRRWWPQAQSWLVVAVPPATVGLATFVAFGYAAVRMRSRLLGLAAVGYLASLLPFALSGVSEGPLIGQAVVINFMIGTVHMLLVRPRLARALVSSSAAAHHRVRQEAAQRALRADPVYREALLRHERRDQARDLLARDPELAAELQIGRPDLPRMFDDGGLVDVNRVPASVIAELPGFTAELAQRVVSARGLRGGFLTAEDLVVFAGVPVDVLELCRDRLLFPLR</sequence>
<keyword evidence="1" id="KW-0812">Transmembrane</keyword>
<evidence type="ECO:0000256" key="1">
    <source>
        <dbReference type="SAM" id="Phobius"/>
    </source>
</evidence>
<protein>
    <recommendedName>
        <fullName evidence="4">Helix-hairpin-helix domain-containing protein</fullName>
    </recommendedName>
</protein>
<dbReference type="Proteomes" id="UP001500307">
    <property type="component" value="Unassembled WGS sequence"/>
</dbReference>
<name>A0ABP8SNL8_9ACTN</name>
<feature type="transmembrane region" description="Helical" evidence="1">
    <location>
        <begin position="45"/>
        <end position="64"/>
    </location>
</feature>
<keyword evidence="1" id="KW-1133">Transmembrane helix</keyword>
<feature type="transmembrane region" description="Helical" evidence="1">
    <location>
        <begin position="16"/>
        <end position="38"/>
    </location>
</feature>
<evidence type="ECO:0008006" key="4">
    <source>
        <dbReference type="Google" id="ProtNLM"/>
    </source>
</evidence>
<accession>A0ABP8SNL8</accession>
<dbReference type="Pfam" id="PF12836">
    <property type="entry name" value="HHH_3"/>
    <property type="match status" value="1"/>
</dbReference>
<keyword evidence="3" id="KW-1185">Reference proteome</keyword>
<dbReference type="RefSeq" id="WP_346120586.1">
    <property type="nucleotide sequence ID" value="NZ_BAABGU010000017.1"/>
</dbReference>
<dbReference type="InterPro" id="IPR010994">
    <property type="entry name" value="RuvA_2-like"/>
</dbReference>
<gene>
    <name evidence="2" type="ORF">GCM10023176_33630</name>
</gene>
<comment type="caution">
    <text evidence="2">The sequence shown here is derived from an EMBL/GenBank/DDBJ whole genome shotgun (WGS) entry which is preliminary data.</text>
</comment>
<dbReference type="SUPFAM" id="SSF47781">
    <property type="entry name" value="RuvA domain 2-like"/>
    <property type="match status" value="1"/>
</dbReference>